<gene>
    <name evidence="1" type="ORF">SSLN_LOCUS18854</name>
</gene>
<dbReference type="WBParaSite" id="SSLN_0001957201-mRNA-1">
    <property type="protein sequence ID" value="SSLN_0001957201-mRNA-1"/>
    <property type="gene ID" value="SSLN_0001957201"/>
</dbReference>
<dbReference type="AlphaFoldDB" id="A0A183TQV7"/>
<keyword evidence="2" id="KW-1185">Reference proteome</keyword>
<proteinExistence type="predicted"/>
<protein>
    <submittedName>
        <fullName evidence="1 3">Uncharacterized protein</fullName>
    </submittedName>
</protein>
<sequence>MMPPWRTHDNSTLPCISVAAHVVSTRTGLMTTTQTSLLCTPRRTGFKKPTLAALPTQTSSLYTDVAALCNKGCGDFRTKRWLGKANEIQGYAASKTVYGPTSKGTTQLLNADGITLLIETTHIFKRWFEYFRSVLDSPFTIPDAVIDRPPQVKTNADLDNPPSFQETIRSSEIVMVSTSAPNSRRTKLLSYR</sequence>
<evidence type="ECO:0000313" key="3">
    <source>
        <dbReference type="WBParaSite" id="SSLN_0001957201-mRNA-1"/>
    </source>
</evidence>
<organism evidence="3">
    <name type="scientific">Schistocephalus solidus</name>
    <name type="common">Tapeworm</name>
    <dbReference type="NCBI Taxonomy" id="70667"/>
    <lineage>
        <taxon>Eukaryota</taxon>
        <taxon>Metazoa</taxon>
        <taxon>Spiralia</taxon>
        <taxon>Lophotrochozoa</taxon>
        <taxon>Platyhelminthes</taxon>
        <taxon>Cestoda</taxon>
        <taxon>Eucestoda</taxon>
        <taxon>Diphyllobothriidea</taxon>
        <taxon>Diphyllobothriidae</taxon>
        <taxon>Schistocephalus</taxon>
    </lineage>
</organism>
<reference evidence="3" key="1">
    <citation type="submission" date="2016-06" db="UniProtKB">
        <authorList>
            <consortium name="WormBaseParasite"/>
        </authorList>
    </citation>
    <scope>IDENTIFICATION</scope>
</reference>
<accession>A0A183TQV7</accession>
<name>A0A183TQV7_SCHSO</name>
<reference evidence="1 2" key="2">
    <citation type="submission" date="2018-11" db="EMBL/GenBank/DDBJ databases">
        <authorList>
            <consortium name="Pathogen Informatics"/>
        </authorList>
    </citation>
    <scope>NUCLEOTIDE SEQUENCE [LARGE SCALE GENOMIC DNA]</scope>
    <source>
        <strain evidence="1 2">NST_G2</strain>
    </source>
</reference>
<dbReference type="Proteomes" id="UP000275846">
    <property type="component" value="Unassembled WGS sequence"/>
</dbReference>
<dbReference type="EMBL" id="UYSU01045527">
    <property type="protein sequence ID" value="VDM05240.1"/>
    <property type="molecule type" value="Genomic_DNA"/>
</dbReference>
<evidence type="ECO:0000313" key="2">
    <source>
        <dbReference type="Proteomes" id="UP000275846"/>
    </source>
</evidence>
<evidence type="ECO:0000313" key="1">
    <source>
        <dbReference type="EMBL" id="VDM05240.1"/>
    </source>
</evidence>